<dbReference type="AlphaFoldDB" id="A0AAD7S8E7"/>
<evidence type="ECO:0000313" key="3">
    <source>
        <dbReference type="Proteomes" id="UP001221898"/>
    </source>
</evidence>
<accession>A0AAD7S8E7</accession>
<comment type="caution">
    <text evidence="2">The sequence shown here is derived from an EMBL/GenBank/DDBJ whole genome shotgun (WGS) entry which is preliminary data.</text>
</comment>
<dbReference type="Proteomes" id="UP001221898">
    <property type="component" value="Unassembled WGS sequence"/>
</dbReference>
<gene>
    <name evidence="2" type="ORF">AAFF_G00432690</name>
</gene>
<proteinExistence type="predicted"/>
<sequence length="107" mass="11742">MKGKEVKLQEVWSPDPSTGFCRLRQEGGHFHLGSSDEGGERSARYALLGRGGPRGRPHTHCTAPPPNPRPIMPAAQTDNISAIREKWNVSFDAQVLRTSGGLEPRLE</sequence>
<keyword evidence="3" id="KW-1185">Reference proteome</keyword>
<organism evidence="2 3">
    <name type="scientific">Aldrovandia affinis</name>
    <dbReference type="NCBI Taxonomy" id="143900"/>
    <lineage>
        <taxon>Eukaryota</taxon>
        <taxon>Metazoa</taxon>
        <taxon>Chordata</taxon>
        <taxon>Craniata</taxon>
        <taxon>Vertebrata</taxon>
        <taxon>Euteleostomi</taxon>
        <taxon>Actinopterygii</taxon>
        <taxon>Neopterygii</taxon>
        <taxon>Teleostei</taxon>
        <taxon>Notacanthiformes</taxon>
        <taxon>Halosauridae</taxon>
        <taxon>Aldrovandia</taxon>
    </lineage>
</organism>
<dbReference type="EMBL" id="JAINUG010000094">
    <property type="protein sequence ID" value="KAJ8397922.1"/>
    <property type="molecule type" value="Genomic_DNA"/>
</dbReference>
<name>A0AAD7S8E7_9TELE</name>
<evidence type="ECO:0000256" key="1">
    <source>
        <dbReference type="SAM" id="MobiDB-lite"/>
    </source>
</evidence>
<evidence type="ECO:0000313" key="2">
    <source>
        <dbReference type="EMBL" id="KAJ8397922.1"/>
    </source>
</evidence>
<feature type="region of interest" description="Disordered" evidence="1">
    <location>
        <begin position="49"/>
        <end position="72"/>
    </location>
</feature>
<protein>
    <submittedName>
        <fullName evidence="2">Uncharacterized protein</fullName>
    </submittedName>
</protein>
<reference evidence="2" key="1">
    <citation type="journal article" date="2023" name="Science">
        <title>Genome structures resolve the early diversification of teleost fishes.</title>
        <authorList>
            <person name="Parey E."/>
            <person name="Louis A."/>
            <person name="Montfort J."/>
            <person name="Bouchez O."/>
            <person name="Roques C."/>
            <person name="Iampietro C."/>
            <person name="Lluch J."/>
            <person name="Castinel A."/>
            <person name="Donnadieu C."/>
            <person name="Desvignes T."/>
            <person name="Floi Bucao C."/>
            <person name="Jouanno E."/>
            <person name="Wen M."/>
            <person name="Mejri S."/>
            <person name="Dirks R."/>
            <person name="Jansen H."/>
            <person name="Henkel C."/>
            <person name="Chen W.J."/>
            <person name="Zahm M."/>
            <person name="Cabau C."/>
            <person name="Klopp C."/>
            <person name="Thompson A.W."/>
            <person name="Robinson-Rechavi M."/>
            <person name="Braasch I."/>
            <person name="Lecointre G."/>
            <person name="Bobe J."/>
            <person name="Postlethwait J.H."/>
            <person name="Berthelot C."/>
            <person name="Roest Crollius H."/>
            <person name="Guiguen Y."/>
        </authorList>
    </citation>
    <scope>NUCLEOTIDE SEQUENCE</scope>
    <source>
        <strain evidence="2">NC1722</strain>
    </source>
</reference>